<organism evidence="1">
    <name type="scientific">Helicotheca tamesis</name>
    <dbReference type="NCBI Taxonomy" id="374047"/>
    <lineage>
        <taxon>Eukaryota</taxon>
        <taxon>Sar</taxon>
        <taxon>Stramenopiles</taxon>
        <taxon>Ochrophyta</taxon>
        <taxon>Bacillariophyta</taxon>
        <taxon>Mediophyceae</taxon>
        <taxon>Lithodesmiophycidae</taxon>
        <taxon>Lithodesmiales</taxon>
        <taxon>Lithodesmiaceae</taxon>
        <taxon>Helicotheca</taxon>
    </lineage>
</organism>
<gene>
    <name evidence="1" type="ORF">HTAM1171_LOCUS5954</name>
</gene>
<dbReference type="EMBL" id="HBGV01009598">
    <property type="protein sequence ID" value="CAD9492549.1"/>
    <property type="molecule type" value="Transcribed_RNA"/>
</dbReference>
<proteinExistence type="predicted"/>
<sequence length="201" mass="22421">MVVCRCCEYPRLCCEGQNKERRSRIVGPKWKSVEYVFFFIILCAFGSHRAAAFTLSRPRIPQGNRDQFTVARMKCMNVATFRRRAGITMYLPPSSTSQTPPMVAQGIIAAGEGKKHRGNSFLSNSVLSDSDTLPSFPTAHGLLSPETVIRMDEIASMKNQRNGAVAYFLDTYREYGPMACLPMLSDPALLPKLTEAMRDIA</sequence>
<reference evidence="1" key="1">
    <citation type="submission" date="2021-01" db="EMBL/GenBank/DDBJ databases">
        <authorList>
            <person name="Corre E."/>
            <person name="Pelletier E."/>
            <person name="Niang G."/>
            <person name="Scheremetjew M."/>
            <person name="Finn R."/>
            <person name="Kale V."/>
            <person name="Holt S."/>
            <person name="Cochrane G."/>
            <person name="Meng A."/>
            <person name="Brown T."/>
            <person name="Cohen L."/>
        </authorList>
    </citation>
    <scope>NUCLEOTIDE SEQUENCE</scope>
    <source>
        <strain evidence="1">CCMP826</strain>
    </source>
</reference>
<evidence type="ECO:0000313" key="1">
    <source>
        <dbReference type="EMBL" id="CAD9492549.1"/>
    </source>
</evidence>
<protein>
    <submittedName>
        <fullName evidence="1">Uncharacterized protein</fullName>
    </submittedName>
</protein>
<dbReference type="AlphaFoldDB" id="A0A7S2MMV0"/>
<accession>A0A7S2MMV0</accession>
<name>A0A7S2MMV0_9STRA</name>